<dbReference type="Pfam" id="PF02230">
    <property type="entry name" value="Abhydrolase_2"/>
    <property type="match status" value="1"/>
</dbReference>
<keyword evidence="2" id="KW-0378">Hydrolase</keyword>
<evidence type="ECO:0000259" key="3">
    <source>
        <dbReference type="Pfam" id="PF02230"/>
    </source>
</evidence>
<dbReference type="AlphaFoldDB" id="A0A7V8JUJ7"/>
<name>A0A7V8JUJ7_9BURK</name>
<dbReference type="Proteomes" id="UP000462435">
    <property type="component" value="Unassembled WGS sequence"/>
</dbReference>
<dbReference type="Gene3D" id="3.40.50.1820">
    <property type="entry name" value="alpha/beta hydrolase"/>
    <property type="match status" value="1"/>
</dbReference>
<comment type="caution">
    <text evidence="4">The sequence shown here is derived from an EMBL/GenBank/DDBJ whole genome shotgun (WGS) entry which is preliminary data.</text>
</comment>
<dbReference type="PANTHER" id="PTHR10655:SF17">
    <property type="entry name" value="LYSOPHOSPHOLIPASE-LIKE PROTEIN 1"/>
    <property type="match status" value="1"/>
</dbReference>
<dbReference type="PANTHER" id="PTHR10655">
    <property type="entry name" value="LYSOPHOSPHOLIPASE-RELATED"/>
    <property type="match status" value="1"/>
</dbReference>
<dbReference type="InterPro" id="IPR050565">
    <property type="entry name" value="LYPA1-2/EST-like"/>
</dbReference>
<reference evidence="5" key="1">
    <citation type="journal article" date="2020" name="MBio">
        <title>Horizontal gene transfer to a defensive symbiont with a reduced genome amongst a multipartite beetle microbiome.</title>
        <authorList>
            <person name="Waterworth S.C."/>
            <person name="Florez L.V."/>
            <person name="Rees E.R."/>
            <person name="Hertweck C."/>
            <person name="Kaltenpoth M."/>
            <person name="Kwan J.C."/>
        </authorList>
    </citation>
    <scope>NUCLEOTIDE SEQUENCE [LARGE SCALE GENOMIC DNA]</scope>
</reference>
<evidence type="ECO:0000313" key="5">
    <source>
        <dbReference type="Proteomes" id="UP000462435"/>
    </source>
</evidence>
<feature type="domain" description="Phospholipase/carboxylesterase/thioesterase" evidence="3">
    <location>
        <begin position="1"/>
        <end position="185"/>
    </location>
</feature>
<dbReference type="SUPFAM" id="SSF53474">
    <property type="entry name" value="alpha/beta-Hydrolases"/>
    <property type="match status" value="1"/>
</dbReference>
<evidence type="ECO:0000256" key="2">
    <source>
        <dbReference type="ARBA" id="ARBA00022801"/>
    </source>
</evidence>
<dbReference type="InterPro" id="IPR029058">
    <property type="entry name" value="AB_hydrolase_fold"/>
</dbReference>
<protein>
    <recommendedName>
        <fullName evidence="3">Phospholipase/carboxylesterase/thioesterase domain-containing protein</fullName>
    </recommendedName>
</protein>
<gene>
    <name evidence="4" type="ORF">GAK35_01899</name>
</gene>
<accession>A0A7V8JUJ7</accession>
<comment type="similarity">
    <text evidence="1">Belongs to the AB hydrolase superfamily. AB hydrolase 2 family.</text>
</comment>
<dbReference type="GO" id="GO:0016787">
    <property type="term" value="F:hydrolase activity"/>
    <property type="evidence" value="ECO:0007669"/>
    <property type="project" value="UniProtKB-KW"/>
</dbReference>
<evidence type="ECO:0000256" key="1">
    <source>
        <dbReference type="ARBA" id="ARBA00006499"/>
    </source>
</evidence>
<proteinExistence type="inferred from homology"/>
<organism evidence="4 5">
    <name type="scientific">Herbaspirillum frisingense</name>
    <dbReference type="NCBI Taxonomy" id="92645"/>
    <lineage>
        <taxon>Bacteria</taxon>
        <taxon>Pseudomonadati</taxon>
        <taxon>Pseudomonadota</taxon>
        <taxon>Betaproteobacteria</taxon>
        <taxon>Burkholderiales</taxon>
        <taxon>Oxalobacteraceae</taxon>
        <taxon>Herbaspirillum</taxon>
    </lineage>
</organism>
<dbReference type="InterPro" id="IPR003140">
    <property type="entry name" value="PLipase/COase/thioEstase"/>
</dbReference>
<dbReference type="NCBIfam" id="NF008525">
    <property type="entry name" value="PRK11460.1"/>
    <property type="match status" value="1"/>
</dbReference>
<dbReference type="EMBL" id="WNDX01000048">
    <property type="protein sequence ID" value="KAF1044111.1"/>
    <property type="molecule type" value="Genomic_DNA"/>
</dbReference>
<evidence type="ECO:0000313" key="4">
    <source>
        <dbReference type="EMBL" id="KAF1044111.1"/>
    </source>
</evidence>
<sequence length="186" mass="19400">MHGVGSTPQSMTGVGAWFAQRDAQAMVVSVASPYPSDVSAAGLQWFSVRGVTEENRQERVDAAMALFLETVAHWQKQAGVTTAGTLIAGFSQGAIMALEASKLPQSPAATVVAIAGRYAQLPDIATSSNIHLLHGGADGVMPAALAQAACERLQRLGVRVTLDVIPGVAHQPDAQMFSALERHLSA</sequence>